<dbReference type="CDD" id="cd01948">
    <property type="entry name" value="EAL"/>
    <property type="match status" value="1"/>
</dbReference>
<evidence type="ECO:0000259" key="2">
    <source>
        <dbReference type="PROSITE" id="PS50883"/>
    </source>
</evidence>
<comment type="caution">
    <text evidence="3">The sequence shown here is derived from an EMBL/GenBank/DDBJ whole genome shotgun (WGS) entry which is preliminary data.</text>
</comment>
<dbReference type="InterPro" id="IPR000014">
    <property type="entry name" value="PAS"/>
</dbReference>
<dbReference type="PANTHER" id="PTHR33121:SF71">
    <property type="entry name" value="OXYGEN SENSOR PROTEIN DOSP"/>
    <property type="match status" value="1"/>
</dbReference>
<dbReference type="NCBIfam" id="TIGR00229">
    <property type="entry name" value="sensory_box"/>
    <property type="match status" value="1"/>
</dbReference>
<name>A0ABS1TJV0_9CLOT</name>
<dbReference type="PROSITE" id="PS50883">
    <property type="entry name" value="EAL"/>
    <property type="match status" value="1"/>
</dbReference>
<evidence type="ECO:0000259" key="1">
    <source>
        <dbReference type="PROSITE" id="PS50112"/>
    </source>
</evidence>
<dbReference type="InterPro" id="IPR050706">
    <property type="entry name" value="Cyclic-di-GMP_PDE-like"/>
</dbReference>
<dbReference type="PANTHER" id="PTHR33121">
    <property type="entry name" value="CYCLIC DI-GMP PHOSPHODIESTERASE PDEF"/>
    <property type="match status" value="1"/>
</dbReference>
<dbReference type="SMART" id="SM00091">
    <property type="entry name" value="PAS"/>
    <property type="match status" value="1"/>
</dbReference>
<dbReference type="Proteomes" id="UP000632377">
    <property type="component" value="Unassembled WGS sequence"/>
</dbReference>
<protein>
    <submittedName>
        <fullName evidence="3">EAL domain-containing protein</fullName>
    </submittedName>
</protein>
<dbReference type="SMART" id="SM00052">
    <property type="entry name" value="EAL"/>
    <property type="match status" value="1"/>
</dbReference>
<dbReference type="EMBL" id="JAESWC010000025">
    <property type="protein sequence ID" value="MBL4938614.1"/>
    <property type="molecule type" value="Genomic_DNA"/>
</dbReference>
<dbReference type="SUPFAM" id="SSF141868">
    <property type="entry name" value="EAL domain-like"/>
    <property type="match status" value="1"/>
</dbReference>
<dbReference type="Gene3D" id="3.30.450.20">
    <property type="entry name" value="PAS domain"/>
    <property type="match status" value="1"/>
</dbReference>
<reference evidence="3 4" key="1">
    <citation type="submission" date="2021-01" db="EMBL/GenBank/DDBJ databases">
        <title>Genome public.</title>
        <authorList>
            <person name="Liu C."/>
            <person name="Sun Q."/>
        </authorList>
    </citation>
    <scope>NUCLEOTIDE SEQUENCE [LARGE SCALE GENOMIC DNA]</scope>
    <source>
        <strain evidence="3 4">YIM B02515</strain>
    </source>
</reference>
<dbReference type="SUPFAM" id="SSF55785">
    <property type="entry name" value="PYP-like sensor domain (PAS domain)"/>
    <property type="match status" value="1"/>
</dbReference>
<keyword evidence="4" id="KW-1185">Reference proteome</keyword>
<dbReference type="Pfam" id="PF00563">
    <property type="entry name" value="EAL"/>
    <property type="match status" value="1"/>
</dbReference>
<dbReference type="InterPro" id="IPR035919">
    <property type="entry name" value="EAL_sf"/>
</dbReference>
<dbReference type="InterPro" id="IPR001633">
    <property type="entry name" value="EAL_dom"/>
</dbReference>
<dbReference type="Pfam" id="PF00989">
    <property type="entry name" value="PAS"/>
    <property type="match status" value="1"/>
</dbReference>
<proteinExistence type="predicted"/>
<dbReference type="InterPro" id="IPR035965">
    <property type="entry name" value="PAS-like_dom_sf"/>
</dbReference>
<dbReference type="PROSITE" id="PS50112">
    <property type="entry name" value="PAS"/>
    <property type="match status" value="1"/>
</dbReference>
<dbReference type="RefSeq" id="WP_202751376.1">
    <property type="nucleotide sequence ID" value="NZ_JAESWC010000025.1"/>
</dbReference>
<dbReference type="Gene3D" id="3.20.20.450">
    <property type="entry name" value="EAL domain"/>
    <property type="match status" value="1"/>
</dbReference>
<dbReference type="InterPro" id="IPR013767">
    <property type="entry name" value="PAS_fold"/>
</dbReference>
<gene>
    <name evidence="3" type="ORF">JK636_23190</name>
</gene>
<feature type="domain" description="EAL" evidence="2">
    <location>
        <begin position="175"/>
        <end position="429"/>
    </location>
</feature>
<organism evidence="3 4">
    <name type="scientific">Clostridium rhizosphaerae</name>
    <dbReference type="NCBI Taxonomy" id="2803861"/>
    <lineage>
        <taxon>Bacteria</taxon>
        <taxon>Bacillati</taxon>
        <taxon>Bacillota</taxon>
        <taxon>Clostridia</taxon>
        <taxon>Eubacteriales</taxon>
        <taxon>Clostridiaceae</taxon>
        <taxon>Clostridium</taxon>
    </lineage>
</organism>
<evidence type="ECO:0000313" key="4">
    <source>
        <dbReference type="Proteomes" id="UP000632377"/>
    </source>
</evidence>
<evidence type="ECO:0000313" key="3">
    <source>
        <dbReference type="EMBL" id="MBL4938614.1"/>
    </source>
</evidence>
<dbReference type="CDD" id="cd00130">
    <property type="entry name" value="PAS"/>
    <property type="match status" value="1"/>
</dbReference>
<sequence length="432" mass="48937">MKMTNSYLKIQPSRDFPLEDKNFINNVVDNSNVIIHIWDLNENLILFNRFAEIITGYSKEEVLGKGWRGTLITDDICHNMSDLFDNALLGESLPPHEAKLLTKNGNIIDILWINSLLYEDKVDIPTYIISIGINIGSSIEGSIQSAGMALSAAKEFGNNIFAFYNSGLHHEVLEKLSFTNELKKAINNGEFSVDFQPQYDITKNEMLGLEALIRWKHEKNGFISPGIFIPLAEELDMVIEIDMWIINKVFSLVAYSDYFRDNDICVSINLSAKHFEKDNLVHDIKRLLDKYPILPKRIVFEITESSLIKDTDHAISILNSLKSLGVRIALDDFGSGYSSLNYLKKLPIDIIKLDKSIIDEIVDSSAGNIIFNSIIELANKLKLITVAEGVETQEQLQLIRDSNCKIVQGYILSKPVSINEVFKLNIFERKDS</sequence>
<feature type="domain" description="PAS" evidence="1">
    <location>
        <begin position="20"/>
        <end position="91"/>
    </location>
</feature>
<accession>A0ABS1TJV0</accession>